<gene>
    <name evidence="5" type="ORF">ORQ98_27835</name>
</gene>
<feature type="domain" description="HTH merR-type" evidence="4">
    <location>
        <begin position="11"/>
        <end position="80"/>
    </location>
</feature>
<dbReference type="SUPFAM" id="SSF46955">
    <property type="entry name" value="Putative DNA-binding domain"/>
    <property type="match status" value="1"/>
</dbReference>
<dbReference type="RefSeq" id="WP_274692085.1">
    <property type="nucleotide sequence ID" value="NZ_JAPMOU010000085.1"/>
</dbReference>
<dbReference type="Pfam" id="PF13411">
    <property type="entry name" value="MerR_1"/>
    <property type="match status" value="1"/>
</dbReference>
<keyword evidence="6" id="KW-1185">Reference proteome</keyword>
<name>A0ABT5UIG6_9GAMM</name>
<evidence type="ECO:0000313" key="6">
    <source>
        <dbReference type="Proteomes" id="UP001528823"/>
    </source>
</evidence>
<dbReference type="Proteomes" id="UP001528823">
    <property type="component" value="Unassembled WGS sequence"/>
</dbReference>
<proteinExistence type="predicted"/>
<dbReference type="PANTHER" id="PTHR30204:SF67">
    <property type="entry name" value="HTH-TYPE TRANSCRIPTIONAL REGULATOR MLRA-RELATED"/>
    <property type="match status" value="1"/>
</dbReference>
<keyword evidence="2" id="KW-0238">DNA-binding</keyword>
<evidence type="ECO:0000256" key="1">
    <source>
        <dbReference type="ARBA" id="ARBA00023015"/>
    </source>
</evidence>
<protein>
    <submittedName>
        <fullName evidence="5">MerR family transcriptional regulator</fullName>
    </submittedName>
</protein>
<dbReference type="PROSITE" id="PS50937">
    <property type="entry name" value="HTH_MERR_2"/>
    <property type="match status" value="1"/>
</dbReference>
<evidence type="ECO:0000259" key="4">
    <source>
        <dbReference type="PROSITE" id="PS50937"/>
    </source>
</evidence>
<sequence>MTIENTDSSQLIPIREVSKLTGVNAVTLRAWERRYGLIKPHRTAKGHRLYSSDHIQLINQIVEWINRGVAVSKVKGLLARQSNQPNTIETPSTKSTNSEQWLSYQEQISTAVQHFNESKLDDLCNQALAIYPVNTVGDSLLLPVLKTLENTRQNEYGSQAEWIFFYQYLHNKLNIKLYHANKQATGDKLLLIAPPTESTDIYLFFPALIAVSYNYQIQLFGPHLPINEISYITTNAHFDSVILVSHHAMSTLFQREIPQLLNTIDKPLGVIGDASTIHANQLDSLGILHSTELNTNFLATLVKSQQ</sequence>
<evidence type="ECO:0000256" key="2">
    <source>
        <dbReference type="ARBA" id="ARBA00023125"/>
    </source>
</evidence>
<dbReference type="Gene3D" id="1.10.1660.10">
    <property type="match status" value="1"/>
</dbReference>
<dbReference type="PANTHER" id="PTHR30204">
    <property type="entry name" value="REDOX-CYCLING DRUG-SENSING TRANSCRIPTIONAL ACTIVATOR SOXR"/>
    <property type="match status" value="1"/>
</dbReference>
<keyword evidence="3" id="KW-0804">Transcription</keyword>
<organism evidence="5 6">
    <name type="scientific">Spartinivicinus poritis</name>
    <dbReference type="NCBI Taxonomy" id="2994640"/>
    <lineage>
        <taxon>Bacteria</taxon>
        <taxon>Pseudomonadati</taxon>
        <taxon>Pseudomonadota</taxon>
        <taxon>Gammaproteobacteria</taxon>
        <taxon>Oceanospirillales</taxon>
        <taxon>Zooshikellaceae</taxon>
        <taxon>Spartinivicinus</taxon>
    </lineage>
</organism>
<dbReference type="SMART" id="SM00422">
    <property type="entry name" value="HTH_MERR"/>
    <property type="match status" value="1"/>
</dbReference>
<dbReference type="EMBL" id="JAPMOU010000085">
    <property type="protein sequence ID" value="MDE1465781.1"/>
    <property type="molecule type" value="Genomic_DNA"/>
</dbReference>
<dbReference type="InterPro" id="IPR047057">
    <property type="entry name" value="MerR_fam"/>
</dbReference>
<reference evidence="5 6" key="1">
    <citation type="submission" date="2022-11" db="EMBL/GenBank/DDBJ databases">
        <title>Spartinivicinus poritis sp. nov., isolated from scleractinian coral Porites lutea.</title>
        <authorList>
            <person name="Zhang G."/>
            <person name="Cai L."/>
            <person name="Wei Q."/>
        </authorList>
    </citation>
    <scope>NUCLEOTIDE SEQUENCE [LARGE SCALE GENOMIC DNA]</scope>
    <source>
        <strain evidence="5 6">A2-2</strain>
    </source>
</reference>
<accession>A0ABT5UIG6</accession>
<keyword evidence="1" id="KW-0805">Transcription regulation</keyword>
<dbReference type="CDD" id="cd01104">
    <property type="entry name" value="HTH_MlrA-CarA"/>
    <property type="match status" value="1"/>
</dbReference>
<comment type="caution">
    <text evidence="5">The sequence shown here is derived from an EMBL/GenBank/DDBJ whole genome shotgun (WGS) entry which is preliminary data.</text>
</comment>
<evidence type="ECO:0000256" key="3">
    <source>
        <dbReference type="ARBA" id="ARBA00023163"/>
    </source>
</evidence>
<evidence type="ECO:0000313" key="5">
    <source>
        <dbReference type="EMBL" id="MDE1465781.1"/>
    </source>
</evidence>
<dbReference type="InterPro" id="IPR000551">
    <property type="entry name" value="MerR-type_HTH_dom"/>
</dbReference>
<dbReference type="InterPro" id="IPR009061">
    <property type="entry name" value="DNA-bd_dom_put_sf"/>
</dbReference>